<dbReference type="PANTHER" id="PTHR43861:SF1">
    <property type="entry name" value="TRANS-ACONITATE 2-METHYLTRANSFERASE"/>
    <property type="match status" value="1"/>
</dbReference>
<dbReference type="SUPFAM" id="SSF53335">
    <property type="entry name" value="S-adenosyl-L-methionine-dependent methyltransferases"/>
    <property type="match status" value="1"/>
</dbReference>
<accession>A0A3B0SME6</accession>
<dbReference type="InterPro" id="IPR029063">
    <property type="entry name" value="SAM-dependent_MTases_sf"/>
</dbReference>
<dbReference type="PANTHER" id="PTHR43861">
    <property type="entry name" value="TRANS-ACONITATE 2-METHYLTRANSFERASE-RELATED"/>
    <property type="match status" value="1"/>
</dbReference>
<reference evidence="2" key="1">
    <citation type="submission" date="2018-06" db="EMBL/GenBank/DDBJ databases">
        <authorList>
            <person name="Zhirakovskaya E."/>
        </authorList>
    </citation>
    <scope>NUCLEOTIDE SEQUENCE</scope>
</reference>
<dbReference type="CDD" id="cd02440">
    <property type="entry name" value="AdoMet_MTases"/>
    <property type="match status" value="1"/>
</dbReference>
<dbReference type="Pfam" id="PF08241">
    <property type="entry name" value="Methyltransf_11"/>
    <property type="match status" value="1"/>
</dbReference>
<proteinExistence type="predicted"/>
<dbReference type="GO" id="GO:0008757">
    <property type="term" value="F:S-adenosylmethionine-dependent methyltransferase activity"/>
    <property type="evidence" value="ECO:0007669"/>
    <property type="project" value="InterPro"/>
</dbReference>
<evidence type="ECO:0000259" key="1">
    <source>
        <dbReference type="Pfam" id="PF08241"/>
    </source>
</evidence>
<name>A0A3B0SME6_9ZZZZ</name>
<feature type="domain" description="Methyltransferase type 11" evidence="1">
    <location>
        <begin position="51"/>
        <end position="145"/>
    </location>
</feature>
<evidence type="ECO:0000313" key="2">
    <source>
        <dbReference type="EMBL" id="VAV96045.1"/>
    </source>
</evidence>
<gene>
    <name evidence="2" type="ORF">MNBD_ALPHA05-699</name>
</gene>
<protein>
    <recommendedName>
        <fullName evidence="1">Methyltransferase type 11 domain-containing protein</fullName>
    </recommendedName>
</protein>
<sequence length="227" mass="24970">MADTSKPIALEAYEKLARSYADTAESKAENGYNEHPAIRAKIGAVDGLSVLDAGCGPGFLVRDLLKQGATRVVGFDISPTMVEIAKEQTGDGAELFIGDLAEPIDLPSASFDLIVSSLALDYIHDWSAPLSEFRRLLKGHGRLVFSIQHPLGSYRWYNPPSAFGVHYCEAAWKGFTDEPVIVPDYYRSFEEIINPIIAAKFRLLGVHETKPVEALSKINPEKYQRGS</sequence>
<dbReference type="AlphaFoldDB" id="A0A3B0SME6"/>
<dbReference type="Gene3D" id="3.40.50.150">
    <property type="entry name" value="Vaccinia Virus protein VP39"/>
    <property type="match status" value="1"/>
</dbReference>
<dbReference type="EMBL" id="UOEH01000185">
    <property type="protein sequence ID" value="VAV96045.1"/>
    <property type="molecule type" value="Genomic_DNA"/>
</dbReference>
<dbReference type="InterPro" id="IPR013216">
    <property type="entry name" value="Methyltransf_11"/>
</dbReference>
<feature type="non-terminal residue" evidence="2">
    <location>
        <position position="227"/>
    </location>
</feature>
<organism evidence="2">
    <name type="scientific">hydrothermal vent metagenome</name>
    <dbReference type="NCBI Taxonomy" id="652676"/>
    <lineage>
        <taxon>unclassified sequences</taxon>
        <taxon>metagenomes</taxon>
        <taxon>ecological metagenomes</taxon>
    </lineage>
</organism>